<name>A0A3L8PUE1_9GAMM</name>
<protein>
    <recommendedName>
        <fullName evidence="1">RapA2 cadherin-like domain-containing protein</fullName>
    </recommendedName>
</protein>
<dbReference type="Pfam" id="PF17803">
    <property type="entry name" value="Cadherin_4"/>
    <property type="match status" value="1"/>
</dbReference>
<organism evidence="2 3">
    <name type="scientific">Parashewanella curva</name>
    <dbReference type="NCBI Taxonomy" id="2338552"/>
    <lineage>
        <taxon>Bacteria</taxon>
        <taxon>Pseudomonadati</taxon>
        <taxon>Pseudomonadota</taxon>
        <taxon>Gammaproteobacteria</taxon>
        <taxon>Alteromonadales</taxon>
        <taxon>Shewanellaceae</taxon>
        <taxon>Parashewanella</taxon>
    </lineage>
</organism>
<evidence type="ECO:0000313" key="3">
    <source>
        <dbReference type="Proteomes" id="UP000281474"/>
    </source>
</evidence>
<dbReference type="Proteomes" id="UP000281474">
    <property type="component" value="Unassembled WGS sequence"/>
</dbReference>
<reference evidence="2 3" key="1">
    <citation type="submission" date="2018-09" db="EMBL/GenBank/DDBJ databases">
        <title>Phylogeny of the Shewanellaceae, and recommendation for two new genera, Pseudoshewanella and Parashewanella.</title>
        <authorList>
            <person name="Wang G."/>
        </authorList>
    </citation>
    <scope>NUCLEOTIDE SEQUENCE [LARGE SCALE GENOMIC DNA]</scope>
    <source>
        <strain evidence="2 3">C51</strain>
    </source>
</reference>
<dbReference type="EMBL" id="QZEI01000209">
    <property type="protein sequence ID" value="RLV57652.1"/>
    <property type="molecule type" value="Genomic_DNA"/>
</dbReference>
<keyword evidence="3" id="KW-1185">Reference proteome</keyword>
<accession>A0A3L8PUE1</accession>
<feature type="domain" description="RapA2 cadherin-like" evidence="1">
    <location>
        <begin position="192"/>
        <end position="267"/>
    </location>
</feature>
<dbReference type="InterPro" id="IPR040853">
    <property type="entry name" value="RapA2_cadherin-like"/>
</dbReference>
<sequence>MNQVMTIKLNAPVNTTGGTWTYDVTLLQPVDHVDPLTEDAISPLFSVIVTDSENNVDTGSFFVAFEDDSAADFIVPAVDVLELNALPGEAIGQAAGELGIQWGGDGAGSLILQPTTESGIKTVDGQNISFVLVGNVISGTAADGTEIFTFELNQSTNNWDFVQYHPIQAPSDGDLDFHFTIVDGDGDRSTGHITINPLINHDIDAVDDSYNVPEDGSVTLDLLANDIAPDGGKSIVSINGITLTGSAQTIAVTNGNVLIAADGTITFEPVGDYNGEV</sequence>
<comment type="caution">
    <text evidence="2">The sequence shown here is derived from an EMBL/GenBank/DDBJ whole genome shotgun (WGS) entry which is preliminary data.</text>
</comment>
<gene>
    <name evidence="2" type="ORF">D5018_21450</name>
</gene>
<proteinExistence type="predicted"/>
<evidence type="ECO:0000313" key="2">
    <source>
        <dbReference type="EMBL" id="RLV57652.1"/>
    </source>
</evidence>
<dbReference type="AlphaFoldDB" id="A0A3L8PUE1"/>
<feature type="non-terminal residue" evidence="2">
    <location>
        <position position="277"/>
    </location>
</feature>
<evidence type="ECO:0000259" key="1">
    <source>
        <dbReference type="Pfam" id="PF17803"/>
    </source>
</evidence>